<dbReference type="InterPro" id="IPR011010">
    <property type="entry name" value="DNA_brk_join_enz"/>
</dbReference>
<protein>
    <submittedName>
        <fullName evidence="1">Uncharacterized protein</fullName>
    </submittedName>
</protein>
<reference evidence="1 2" key="1">
    <citation type="submission" date="2017-05" db="EMBL/GenBank/DDBJ databases">
        <title>Isolation of Rhodococcus sp. S2-17 biodegrading of BP-3.</title>
        <authorList>
            <person name="Lee Y."/>
            <person name="Kim K.H."/>
            <person name="Chun B.H."/>
            <person name="Jung H.S."/>
            <person name="Jeon C.O."/>
        </authorList>
    </citation>
    <scope>NUCLEOTIDE SEQUENCE [LARGE SCALE GENOMIC DNA]</scope>
    <source>
        <strain evidence="1 2">S2-17</strain>
    </source>
</reference>
<evidence type="ECO:0000313" key="2">
    <source>
        <dbReference type="Proteomes" id="UP000245711"/>
    </source>
</evidence>
<organism evidence="1 2">
    <name type="scientific">Rhodococcus oxybenzonivorans</name>
    <dbReference type="NCBI Taxonomy" id="1990687"/>
    <lineage>
        <taxon>Bacteria</taxon>
        <taxon>Bacillati</taxon>
        <taxon>Actinomycetota</taxon>
        <taxon>Actinomycetes</taxon>
        <taxon>Mycobacteriales</taxon>
        <taxon>Nocardiaceae</taxon>
        <taxon>Rhodococcus</taxon>
    </lineage>
</organism>
<dbReference type="EMBL" id="CP021354">
    <property type="protein sequence ID" value="AWK70287.1"/>
    <property type="molecule type" value="Genomic_DNA"/>
</dbReference>
<gene>
    <name evidence="1" type="ORF">CBI38_00530</name>
</gene>
<keyword evidence="2" id="KW-1185">Reference proteome</keyword>
<dbReference type="OrthoDB" id="3405537at2"/>
<accession>A0A2S2BNU5</accession>
<evidence type="ECO:0000313" key="1">
    <source>
        <dbReference type="EMBL" id="AWK70287.1"/>
    </source>
</evidence>
<sequence>MDEVSISVDGLEIRFGKDWVPVPEPFAELIREYASNRPNMNTASNPHSNWLFPGYAPGKHMHAQSVMRGLRKIGINLQGARNSALRELVLEVPPAVVAEMFSYHAATAERHAQAAGATWSSYPALRDDG</sequence>
<dbReference type="SUPFAM" id="SSF56349">
    <property type="entry name" value="DNA breaking-rejoining enzymes"/>
    <property type="match status" value="1"/>
</dbReference>
<dbReference type="KEGG" id="roz:CBI38_00530"/>
<dbReference type="Proteomes" id="UP000245711">
    <property type="component" value="Chromosome"/>
</dbReference>
<dbReference type="GO" id="GO:0003677">
    <property type="term" value="F:DNA binding"/>
    <property type="evidence" value="ECO:0007669"/>
    <property type="project" value="InterPro"/>
</dbReference>
<proteinExistence type="predicted"/>
<dbReference type="AlphaFoldDB" id="A0A2S2BNU5"/>
<name>A0A2S2BNU5_9NOCA</name>